<dbReference type="SUPFAM" id="SSF53098">
    <property type="entry name" value="Ribonuclease H-like"/>
    <property type="match status" value="1"/>
</dbReference>
<dbReference type="InterPro" id="IPR053151">
    <property type="entry name" value="RNase_H-like"/>
</dbReference>
<protein>
    <submittedName>
        <fullName evidence="3">Ribonuclease H protein</fullName>
    </submittedName>
</protein>
<keyword evidence="1" id="KW-1133">Transmembrane helix</keyword>
<reference evidence="3" key="1">
    <citation type="journal article" date="2023" name="Science">
        <title>Elucidation of the pathway for biosynthesis of saponin adjuvants from the soapbark tree.</title>
        <authorList>
            <person name="Reed J."/>
            <person name="Orme A."/>
            <person name="El-Demerdash A."/>
            <person name="Owen C."/>
            <person name="Martin L.B.B."/>
            <person name="Misra R.C."/>
            <person name="Kikuchi S."/>
            <person name="Rejzek M."/>
            <person name="Martin A.C."/>
            <person name="Harkess A."/>
            <person name="Leebens-Mack J."/>
            <person name="Louveau T."/>
            <person name="Stephenson M.J."/>
            <person name="Osbourn A."/>
        </authorList>
    </citation>
    <scope>NUCLEOTIDE SEQUENCE</scope>
    <source>
        <strain evidence="3">S10</strain>
    </source>
</reference>
<evidence type="ECO:0000313" key="4">
    <source>
        <dbReference type="Proteomes" id="UP001163823"/>
    </source>
</evidence>
<evidence type="ECO:0000313" key="3">
    <source>
        <dbReference type="EMBL" id="KAJ7961859.1"/>
    </source>
</evidence>
<dbReference type="Proteomes" id="UP001163823">
    <property type="component" value="Chromosome 7"/>
</dbReference>
<dbReference type="KEGG" id="qsa:O6P43_017158"/>
<dbReference type="GO" id="GO:0004523">
    <property type="term" value="F:RNA-DNA hybrid ribonuclease activity"/>
    <property type="evidence" value="ECO:0007669"/>
    <property type="project" value="InterPro"/>
</dbReference>
<keyword evidence="1" id="KW-0472">Membrane</keyword>
<keyword evidence="4" id="KW-1185">Reference proteome</keyword>
<feature type="transmembrane region" description="Helical" evidence="1">
    <location>
        <begin position="72"/>
        <end position="94"/>
    </location>
</feature>
<dbReference type="PANTHER" id="PTHR47723">
    <property type="entry name" value="OS05G0353850 PROTEIN"/>
    <property type="match status" value="1"/>
</dbReference>
<dbReference type="Pfam" id="PF13456">
    <property type="entry name" value="RVT_3"/>
    <property type="match status" value="1"/>
</dbReference>
<dbReference type="EMBL" id="JARAOO010000007">
    <property type="protein sequence ID" value="KAJ7961859.1"/>
    <property type="molecule type" value="Genomic_DNA"/>
</dbReference>
<accession>A0AAD7PP28</accession>
<evidence type="ECO:0000259" key="2">
    <source>
        <dbReference type="Pfam" id="PF13456"/>
    </source>
</evidence>
<dbReference type="PANTHER" id="PTHR47723:SF19">
    <property type="entry name" value="POLYNUCLEOTIDYL TRANSFERASE, RIBONUCLEASE H-LIKE SUPERFAMILY PROTEIN"/>
    <property type="match status" value="1"/>
</dbReference>
<dbReference type="Gene3D" id="3.30.420.10">
    <property type="entry name" value="Ribonuclease H-like superfamily/Ribonuclease H"/>
    <property type="match status" value="1"/>
</dbReference>
<dbReference type="CDD" id="cd06222">
    <property type="entry name" value="RNase_H_like"/>
    <property type="match status" value="1"/>
</dbReference>
<dbReference type="InterPro" id="IPR012337">
    <property type="entry name" value="RNaseH-like_sf"/>
</dbReference>
<dbReference type="InterPro" id="IPR036397">
    <property type="entry name" value="RNaseH_sf"/>
</dbReference>
<proteinExistence type="predicted"/>
<dbReference type="GO" id="GO:0003676">
    <property type="term" value="F:nucleic acid binding"/>
    <property type="evidence" value="ECO:0007669"/>
    <property type="project" value="InterPro"/>
</dbReference>
<dbReference type="AlphaFoldDB" id="A0AAD7PP28"/>
<organism evidence="3 4">
    <name type="scientific">Quillaja saponaria</name>
    <name type="common">Soap bark tree</name>
    <dbReference type="NCBI Taxonomy" id="32244"/>
    <lineage>
        <taxon>Eukaryota</taxon>
        <taxon>Viridiplantae</taxon>
        <taxon>Streptophyta</taxon>
        <taxon>Embryophyta</taxon>
        <taxon>Tracheophyta</taxon>
        <taxon>Spermatophyta</taxon>
        <taxon>Magnoliopsida</taxon>
        <taxon>eudicotyledons</taxon>
        <taxon>Gunneridae</taxon>
        <taxon>Pentapetalae</taxon>
        <taxon>rosids</taxon>
        <taxon>fabids</taxon>
        <taxon>Fabales</taxon>
        <taxon>Quillajaceae</taxon>
        <taxon>Quillaja</taxon>
    </lineage>
</organism>
<keyword evidence="1" id="KW-0812">Transmembrane</keyword>
<gene>
    <name evidence="3" type="ORF">O6P43_017158</name>
</gene>
<comment type="caution">
    <text evidence="3">The sequence shown here is derived from an EMBL/GenBank/DDBJ whole genome shotgun (WGS) entry which is preliminary data.</text>
</comment>
<dbReference type="InterPro" id="IPR002156">
    <property type="entry name" value="RNaseH_domain"/>
</dbReference>
<dbReference type="InterPro" id="IPR044730">
    <property type="entry name" value="RNase_H-like_dom_plant"/>
</dbReference>
<evidence type="ECO:0000256" key="1">
    <source>
        <dbReference type="SAM" id="Phobius"/>
    </source>
</evidence>
<feature type="domain" description="RNase H type-1" evidence="2">
    <location>
        <begin position="104"/>
        <end position="182"/>
    </location>
</feature>
<sequence>MHNETTLHVLRDCGLLRRCWDMLDVGKVDPQFSSRELEEWLEWNLCSSTKRHWHAPPLGWIKVNNMVLQEVIRVWLVLLVLFRIVLVIGSLGLVKELVGVVSRTELWTLRLGLLAAWDKDHINVIDESDSQLVLSLVTKESPAFNAHQPLIQDIQSYVSRNWEVSLVHVYQEENRMADKLANIILDSKEDHFDWSQAPLEVQDMIASDNARVA</sequence>
<name>A0AAD7PP28_QUISA</name>